<sequence length="478" mass="51786">MAAVPAGAGPGAKASNDGLRTLKGGEELRRAKAALQTGALSHAQYSSSSTTQLEGLQSSLERPNHAPLIPLPEGADINLKELAAAAQRYSQLAAEAPEDYDSVYNHGLALQELAARLGSAQAEQLQLLQQAGKCYEAAVQLRPTSHAALYNWGVALSDMARVQRSSDPAAAIDHLISAADKYSASLQWHAHHPQALNNWGLVLQELASERPPAERRRLTRHSVAKFRRAMRQRPEFDRACYNLGTVFYAHACQLQHSAQQHLSSQLTQDAEAHAQEKAQEALIRSTFALAAQYIVLAHVLQPGREVYQRSLGVVQPLLPLPYLRTGWLQALAPAAGPFQERWQRYFFVLDQDSLRTVDPEESVQPPPGRSRPEQQASSSPTADGDAEAVHRFLLSEIVSARTCSDASLPQGHALWLGLRSHPEGSFLVSESSADAEGWSDALALLAHLAASGQLQPMVQALRPQSKRPTKAAVSGTVS</sequence>
<organism evidence="3 4">
    <name type="scientific">Symbiochloris irregularis</name>
    <dbReference type="NCBI Taxonomy" id="706552"/>
    <lineage>
        <taxon>Eukaryota</taxon>
        <taxon>Viridiplantae</taxon>
        <taxon>Chlorophyta</taxon>
        <taxon>core chlorophytes</taxon>
        <taxon>Trebouxiophyceae</taxon>
        <taxon>Trebouxiales</taxon>
        <taxon>Trebouxiaceae</taxon>
        <taxon>Symbiochloris</taxon>
    </lineage>
</organism>
<dbReference type="AlphaFoldDB" id="A0AAW1PFT4"/>
<dbReference type="PROSITE" id="PS50003">
    <property type="entry name" value="PH_DOMAIN"/>
    <property type="match status" value="1"/>
</dbReference>
<gene>
    <name evidence="3" type="ORF">WJX73_010014</name>
</gene>
<feature type="region of interest" description="Disordered" evidence="1">
    <location>
        <begin position="357"/>
        <end position="383"/>
    </location>
</feature>
<proteinExistence type="predicted"/>
<dbReference type="PANTHER" id="PTHR45005:SF2">
    <property type="entry name" value="PROTEIN HLB1"/>
    <property type="match status" value="1"/>
</dbReference>
<dbReference type="PANTHER" id="PTHR45005">
    <property type="match status" value="1"/>
</dbReference>
<feature type="domain" description="PH" evidence="2">
    <location>
        <begin position="321"/>
        <end position="447"/>
    </location>
</feature>
<evidence type="ECO:0000256" key="1">
    <source>
        <dbReference type="SAM" id="MobiDB-lite"/>
    </source>
</evidence>
<dbReference type="InterPro" id="IPR011990">
    <property type="entry name" value="TPR-like_helical_dom_sf"/>
</dbReference>
<feature type="compositionally biased region" description="Low complexity" evidence="1">
    <location>
        <begin position="1"/>
        <end position="14"/>
    </location>
</feature>
<dbReference type="EMBL" id="JALJOQ010000035">
    <property type="protein sequence ID" value="KAK9806699.1"/>
    <property type="molecule type" value="Genomic_DNA"/>
</dbReference>
<dbReference type="InterPro" id="IPR001849">
    <property type="entry name" value="PH_domain"/>
</dbReference>
<evidence type="ECO:0000313" key="4">
    <source>
        <dbReference type="Proteomes" id="UP001465755"/>
    </source>
</evidence>
<dbReference type="Gene3D" id="1.25.40.10">
    <property type="entry name" value="Tetratricopeptide repeat domain"/>
    <property type="match status" value="2"/>
</dbReference>
<dbReference type="Proteomes" id="UP001465755">
    <property type="component" value="Unassembled WGS sequence"/>
</dbReference>
<evidence type="ECO:0000259" key="2">
    <source>
        <dbReference type="PROSITE" id="PS50003"/>
    </source>
</evidence>
<evidence type="ECO:0000313" key="3">
    <source>
        <dbReference type="EMBL" id="KAK9806699.1"/>
    </source>
</evidence>
<accession>A0AAW1PFT4</accession>
<dbReference type="InterPro" id="IPR053277">
    <property type="entry name" value="Endomembrane_traffic_mod"/>
</dbReference>
<protein>
    <recommendedName>
        <fullName evidence="2">PH domain-containing protein</fullName>
    </recommendedName>
</protein>
<comment type="caution">
    <text evidence="3">The sequence shown here is derived from an EMBL/GenBank/DDBJ whole genome shotgun (WGS) entry which is preliminary data.</text>
</comment>
<reference evidence="3 4" key="1">
    <citation type="journal article" date="2024" name="Nat. Commun.">
        <title>Phylogenomics reveals the evolutionary origins of lichenization in chlorophyte algae.</title>
        <authorList>
            <person name="Puginier C."/>
            <person name="Libourel C."/>
            <person name="Otte J."/>
            <person name="Skaloud P."/>
            <person name="Haon M."/>
            <person name="Grisel S."/>
            <person name="Petersen M."/>
            <person name="Berrin J.G."/>
            <person name="Delaux P.M."/>
            <person name="Dal Grande F."/>
            <person name="Keller J."/>
        </authorList>
    </citation>
    <scope>NUCLEOTIDE SEQUENCE [LARGE SCALE GENOMIC DNA]</scope>
    <source>
        <strain evidence="3 4">SAG 2036</strain>
    </source>
</reference>
<feature type="region of interest" description="Disordered" evidence="1">
    <location>
        <begin position="1"/>
        <end position="25"/>
    </location>
</feature>
<keyword evidence="4" id="KW-1185">Reference proteome</keyword>
<dbReference type="SUPFAM" id="SSF50729">
    <property type="entry name" value="PH domain-like"/>
    <property type="match status" value="1"/>
</dbReference>
<name>A0AAW1PFT4_9CHLO</name>
<dbReference type="SUPFAM" id="SSF48439">
    <property type="entry name" value="Protein prenylyltransferase"/>
    <property type="match status" value="1"/>
</dbReference>